<comment type="caution">
    <text evidence="3">The sequence shown here is derived from an EMBL/GenBank/DDBJ whole genome shotgun (WGS) entry which is preliminary data.</text>
</comment>
<evidence type="ECO:0000313" key="4">
    <source>
        <dbReference type="Proteomes" id="UP000231279"/>
    </source>
</evidence>
<comment type="similarity">
    <text evidence="1">Belongs to the TOM1 family.</text>
</comment>
<dbReference type="OrthoDB" id="2018246at2759"/>
<feature type="region of interest" description="Disordered" evidence="2">
    <location>
        <begin position="46"/>
        <end position="95"/>
    </location>
</feature>
<dbReference type="PANTHER" id="PTHR45898:SF4">
    <property type="entry name" value="TARGET OF MYB PROTEIN 1"/>
    <property type="match status" value="1"/>
</dbReference>
<proteinExistence type="inferred from homology"/>
<dbReference type="Proteomes" id="UP000231279">
    <property type="component" value="Unassembled WGS sequence"/>
</dbReference>
<feature type="compositionally biased region" description="Low complexity" evidence="2">
    <location>
        <begin position="46"/>
        <end position="56"/>
    </location>
</feature>
<reference evidence="4" key="1">
    <citation type="journal article" date="2018" name="Gigascience">
        <title>Genome assembly of the Pink Ipe (Handroanthus impetiginosus, Bignoniaceae), a highly valued, ecologically keystone Neotropical timber forest tree.</title>
        <authorList>
            <person name="Silva-Junior O.B."/>
            <person name="Grattapaglia D."/>
            <person name="Novaes E."/>
            <person name="Collevatti R.G."/>
        </authorList>
    </citation>
    <scope>NUCLEOTIDE SEQUENCE [LARGE SCALE GENOMIC DNA]</scope>
    <source>
        <strain evidence="4">cv. UFG-1</strain>
    </source>
</reference>
<gene>
    <name evidence="3" type="ORF">CDL12_29799</name>
</gene>
<dbReference type="STRING" id="429701.A0A2G9FXE8"/>
<feature type="region of interest" description="Disordered" evidence="2">
    <location>
        <begin position="250"/>
        <end position="276"/>
    </location>
</feature>
<evidence type="ECO:0000256" key="2">
    <source>
        <dbReference type="SAM" id="MobiDB-lite"/>
    </source>
</evidence>
<evidence type="ECO:0000256" key="1">
    <source>
        <dbReference type="ARBA" id="ARBA00007708"/>
    </source>
</evidence>
<protein>
    <submittedName>
        <fullName evidence="3">Uncharacterized protein</fullName>
    </submittedName>
</protein>
<dbReference type="AlphaFoldDB" id="A0A2G9FXE8"/>
<name>A0A2G9FXE8_9LAMI</name>
<feature type="region of interest" description="Disordered" evidence="2">
    <location>
        <begin position="111"/>
        <end position="151"/>
    </location>
</feature>
<feature type="compositionally biased region" description="Polar residues" evidence="2">
    <location>
        <begin position="140"/>
        <end position="151"/>
    </location>
</feature>
<dbReference type="InterPro" id="IPR044836">
    <property type="entry name" value="TOL_plant"/>
</dbReference>
<organism evidence="3 4">
    <name type="scientific">Handroanthus impetiginosus</name>
    <dbReference type="NCBI Taxonomy" id="429701"/>
    <lineage>
        <taxon>Eukaryota</taxon>
        <taxon>Viridiplantae</taxon>
        <taxon>Streptophyta</taxon>
        <taxon>Embryophyta</taxon>
        <taxon>Tracheophyta</taxon>
        <taxon>Spermatophyta</taxon>
        <taxon>Magnoliopsida</taxon>
        <taxon>eudicotyledons</taxon>
        <taxon>Gunneridae</taxon>
        <taxon>Pentapetalae</taxon>
        <taxon>asterids</taxon>
        <taxon>lamiids</taxon>
        <taxon>Lamiales</taxon>
        <taxon>Bignoniaceae</taxon>
        <taxon>Crescentiina</taxon>
        <taxon>Tabebuia alliance</taxon>
        <taxon>Handroanthus</taxon>
    </lineage>
</organism>
<feature type="compositionally biased region" description="Polar residues" evidence="2">
    <location>
        <begin position="57"/>
        <end position="74"/>
    </location>
</feature>
<dbReference type="PANTHER" id="PTHR45898">
    <property type="entry name" value="TOM1-LIKE PROTEIN"/>
    <property type="match status" value="1"/>
</dbReference>
<dbReference type="GO" id="GO:0035091">
    <property type="term" value="F:phosphatidylinositol binding"/>
    <property type="evidence" value="ECO:0007669"/>
    <property type="project" value="InterPro"/>
</dbReference>
<dbReference type="EMBL" id="NKXS01009190">
    <property type="protein sequence ID" value="PIM97732.1"/>
    <property type="molecule type" value="Genomic_DNA"/>
</dbReference>
<dbReference type="GO" id="GO:0043130">
    <property type="term" value="F:ubiquitin binding"/>
    <property type="evidence" value="ECO:0007669"/>
    <property type="project" value="InterPro"/>
</dbReference>
<dbReference type="GO" id="GO:0043328">
    <property type="term" value="P:protein transport to vacuole involved in ubiquitin-dependent protein catabolic process via the multivesicular body sorting pathway"/>
    <property type="evidence" value="ECO:0007669"/>
    <property type="project" value="InterPro"/>
</dbReference>
<sequence length="300" mass="32055">MIDLLSGDGFNSPTANSLALVPVGEPQPASPVASQQNALTPVDMFSQSNNYQSSNSTAQGYPSSPHFQQQTNAQAPEPSLHPNGSVSGPMLPQYGQSLHLQGSASAWNGQITQQQQPASPVYGADISSAFPPPPWEAQLDETQSAISQPQQLQGTQVAVSQSQPSLSGTYLHGSQTITNNQQFGMYNQAVPSNQMGMYPQPMQSGQMGYIYPQQMYTNQMAGYGYGYGYGQGHQQNPQFLEQSMSGLSIRDESALRNSSSAPSLIPSGKPTKPEDKLFGDLVDISKFKPANTTPGRTGSM</sequence>
<keyword evidence="4" id="KW-1185">Reference proteome</keyword>
<accession>A0A2G9FXE8</accession>
<evidence type="ECO:0000313" key="3">
    <source>
        <dbReference type="EMBL" id="PIM97732.1"/>
    </source>
</evidence>